<protein>
    <submittedName>
        <fullName evidence="2">LAGLIDADG homing endonuclease</fullName>
    </submittedName>
</protein>
<dbReference type="PANTHER" id="PTHR36181:SF2">
    <property type="entry name" value="INTRON-ENCODED ENDONUCLEASE AI3-RELATED"/>
    <property type="match status" value="1"/>
</dbReference>
<evidence type="ECO:0000313" key="2">
    <source>
        <dbReference type="EMBL" id="KKT92176.1"/>
    </source>
</evidence>
<name>A0A0G1L8D0_9BACT</name>
<dbReference type="Pfam" id="PF00961">
    <property type="entry name" value="LAGLIDADG_1"/>
    <property type="match status" value="1"/>
</dbReference>
<keyword evidence="2" id="KW-0255">Endonuclease</keyword>
<dbReference type="PANTHER" id="PTHR36181">
    <property type="entry name" value="INTRON-ENCODED ENDONUCLEASE AI3-RELATED"/>
    <property type="match status" value="1"/>
</dbReference>
<sequence>MLQPEYILGLVDGEGSFTVYVKNPDERKNVKRRVRAEPKFYLKLIEKDKMILSELKDFFGCGNVYYQKDTRKNHHDCYRYEVANRDDLRRVILPFFRKHPLRFPSKKKDFEMFCRIMKMIEKGNHLSREGLRQIYHLKQTMH</sequence>
<organism evidence="2 3">
    <name type="scientific">Candidatus Jorgensenbacteria bacterium GW2011_GWA2_45_13</name>
    <dbReference type="NCBI Taxonomy" id="1618662"/>
    <lineage>
        <taxon>Bacteria</taxon>
        <taxon>Candidatus Joergenseniibacteriota</taxon>
    </lineage>
</organism>
<keyword evidence="2" id="KW-0540">Nuclease</keyword>
<accession>A0A0G1L8D0</accession>
<proteinExistence type="predicted"/>
<dbReference type="SUPFAM" id="SSF55608">
    <property type="entry name" value="Homing endonucleases"/>
    <property type="match status" value="1"/>
</dbReference>
<dbReference type="Gene3D" id="3.10.28.10">
    <property type="entry name" value="Homing endonucleases"/>
    <property type="match status" value="1"/>
</dbReference>
<gene>
    <name evidence="2" type="ORF">UW92_C0005G0024</name>
</gene>
<evidence type="ECO:0000313" key="3">
    <source>
        <dbReference type="Proteomes" id="UP000033966"/>
    </source>
</evidence>
<evidence type="ECO:0000259" key="1">
    <source>
        <dbReference type="Pfam" id="PF00961"/>
    </source>
</evidence>
<dbReference type="InterPro" id="IPR027434">
    <property type="entry name" value="Homing_endonucl"/>
</dbReference>
<comment type="caution">
    <text evidence="2">The sequence shown here is derived from an EMBL/GenBank/DDBJ whole genome shotgun (WGS) entry which is preliminary data.</text>
</comment>
<dbReference type="EMBL" id="LCKF01000005">
    <property type="protein sequence ID" value="KKT92176.1"/>
    <property type="molecule type" value="Genomic_DNA"/>
</dbReference>
<dbReference type="AlphaFoldDB" id="A0A0G1L8D0"/>
<feature type="domain" description="Homing endonuclease LAGLIDADG" evidence="1">
    <location>
        <begin position="7"/>
        <end position="116"/>
    </location>
</feature>
<dbReference type="InterPro" id="IPR051289">
    <property type="entry name" value="LAGLIDADG_Endonuclease"/>
</dbReference>
<reference evidence="2 3" key="1">
    <citation type="journal article" date="2015" name="Nature">
        <title>rRNA introns, odd ribosomes, and small enigmatic genomes across a large radiation of phyla.</title>
        <authorList>
            <person name="Brown C.T."/>
            <person name="Hug L.A."/>
            <person name="Thomas B.C."/>
            <person name="Sharon I."/>
            <person name="Castelle C.J."/>
            <person name="Singh A."/>
            <person name="Wilkins M.J."/>
            <person name="Williams K.H."/>
            <person name="Banfield J.F."/>
        </authorList>
    </citation>
    <scope>NUCLEOTIDE SEQUENCE [LARGE SCALE GENOMIC DNA]</scope>
</reference>
<keyword evidence="2" id="KW-0378">Hydrolase</keyword>
<dbReference type="Proteomes" id="UP000033966">
    <property type="component" value="Unassembled WGS sequence"/>
</dbReference>
<dbReference type="InterPro" id="IPR004860">
    <property type="entry name" value="LAGLIDADG_dom"/>
</dbReference>
<dbReference type="GO" id="GO:0004519">
    <property type="term" value="F:endonuclease activity"/>
    <property type="evidence" value="ECO:0007669"/>
    <property type="project" value="UniProtKB-KW"/>
</dbReference>